<dbReference type="Gramene" id="TraesJAG5B03G02854920.1">
    <property type="protein sequence ID" value="TraesJAG5B03G02854920.1"/>
    <property type="gene ID" value="TraesJAG5B03G02854920"/>
</dbReference>
<sequence length="108" mass="12658">MRERERMKERREARQRRERVTDRRRRGQVRPGGWWWLDPLLDPSSTSPLPNMGHRSGSTGSMFCGSRFASFLRRSRSKAYACSSMVSLEFTLCPWKLKLAIMQAMAFS</sequence>
<feature type="compositionally biased region" description="Basic residues" evidence="1">
    <location>
        <begin position="13"/>
        <end position="28"/>
    </location>
</feature>
<dbReference type="Gramene" id="TraesCS5B02G129000.1">
    <property type="protein sequence ID" value="TraesCS5B02G129000.1"/>
    <property type="gene ID" value="TraesCS5B02G129000"/>
</dbReference>
<dbReference type="EnsemblPlants" id="TraesCS5B02G129000.1">
    <property type="protein sequence ID" value="TraesCS5B02G129000.1"/>
    <property type="gene ID" value="TraesCS5B02G129000"/>
</dbReference>
<feature type="region of interest" description="Disordered" evidence="1">
    <location>
        <begin position="1"/>
        <end position="28"/>
    </location>
</feature>
<dbReference type="Gramene" id="TraesCS5B03G0353100.1">
    <property type="protein sequence ID" value="TraesCS5B03G0353100.1.CDS"/>
    <property type="gene ID" value="TraesCS5B03G0353100"/>
</dbReference>
<dbReference type="Gramene" id="TraesWEE_scaffold_108777_01G000100.1">
    <property type="protein sequence ID" value="TraesWEE_scaffold_108777_01G000100.1"/>
    <property type="gene ID" value="TraesWEE_scaffold_108777_01G000100"/>
</dbReference>
<evidence type="ECO:0000256" key="1">
    <source>
        <dbReference type="SAM" id="MobiDB-lite"/>
    </source>
</evidence>
<name>A0A3B6LJA6_WHEAT</name>
<organism evidence="2">
    <name type="scientific">Triticum aestivum</name>
    <name type="common">Wheat</name>
    <dbReference type="NCBI Taxonomy" id="4565"/>
    <lineage>
        <taxon>Eukaryota</taxon>
        <taxon>Viridiplantae</taxon>
        <taxon>Streptophyta</taxon>
        <taxon>Embryophyta</taxon>
        <taxon>Tracheophyta</taxon>
        <taxon>Spermatophyta</taxon>
        <taxon>Magnoliopsida</taxon>
        <taxon>Liliopsida</taxon>
        <taxon>Poales</taxon>
        <taxon>Poaceae</taxon>
        <taxon>BOP clade</taxon>
        <taxon>Pooideae</taxon>
        <taxon>Triticodae</taxon>
        <taxon>Triticeae</taxon>
        <taxon>Triticinae</taxon>
        <taxon>Triticum</taxon>
    </lineage>
</organism>
<evidence type="ECO:0000313" key="2">
    <source>
        <dbReference type="EnsemblPlants" id="TraesCS5B02G129000.1"/>
    </source>
</evidence>
<reference evidence="2" key="1">
    <citation type="submission" date="2018-08" db="EMBL/GenBank/DDBJ databases">
        <authorList>
            <person name="Rossello M."/>
        </authorList>
    </citation>
    <scope>NUCLEOTIDE SEQUENCE [LARGE SCALE GENOMIC DNA]</scope>
    <source>
        <strain evidence="2">cv. Chinese Spring</strain>
    </source>
</reference>
<dbReference type="AlphaFoldDB" id="A0A3B6LJA6"/>
<accession>A0A3B6LJA6</accession>
<evidence type="ECO:0000313" key="3">
    <source>
        <dbReference type="Proteomes" id="UP000019116"/>
    </source>
</evidence>
<proteinExistence type="predicted"/>
<feature type="compositionally biased region" description="Basic and acidic residues" evidence="1">
    <location>
        <begin position="1"/>
        <end position="12"/>
    </location>
</feature>
<protein>
    <submittedName>
        <fullName evidence="2">Uncharacterized protein</fullName>
    </submittedName>
</protein>
<dbReference type="Gramene" id="TraesCAD_scaffold_006315_01G000300.1">
    <property type="protein sequence ID" value="TraesCAD_scaffold_006315_01G000300.1"/>
    <property type="gene ID" value="TraesCAD_scaffold_006315_01G000300"/>
</dbReference>
<dbReference type="Gramene" id="TraesCLE_scaffold_004832_01G000100.1">
    <property type="protein sequence ID" value="TraesCLE_scaffold_004832_01G000100.1"/>
    <property type="gene ID" value="TraesCLE_scaffold_004832_01G000100"/>
</dbReference>
<dbReference type="Proteomes" id="UP000019116">
    <property type="component" value="Chromosome 5B"/>
</dbReference>
<keyword evidence="3" id="KW-1185">Reference proteome</keyword>
<reference evidence="2" key="2">
    <citation type="submission" date="2018-10" db="UniProtKB">
        <authorList>
            <consortium name="EnsemblPlants"/>
        </authorList>
    </citation>
    <scope>IDENTIFICATION</scope>
</reference>